<accession>A0A6A6ILX8</accession>
<dbReference type="GO" id="GO:0005524">
    <property type="term" value="F:ATP binding"/>
    <property type="evidence" value="ECO:0007669"/>
    <property type="project" value="UniProtKB-KW"/>
</dbReference>
<dbReference type="OrthoDB" id="4323675at2759"/>
<dbReference type="Gene3D" id="3.30.2130.10">
    <property type="entry name" value="VC0802-like"/>
    <property type="match status" value="1"/>
</dbReference>
<dbReference type="EC" id="2.7.2.4" evidence="1"/>
<dbReference type="Pfam" id="PF22468">
    <property type="entry name" value="ACT_9"/>
    <property type="match status" value="1"/>
</dbReference>
<evidence type="ECO:0000313" key="9">
    <source>
        <dbReference type="Proteomes" id="UP000800094"/>
    </source>
</evidence>
<dbReference type="AlphaFoldDB" id="A0A6A6ILX8"/>
<keyword evidence="4" id="KW-0067">ATP-binding</keyword>
<dbReference type="EMBL" id="ML987193">
    <property type="protein sequence ID" value="KAF2250540.1"/>
    <property type="molecule type" value="Genomic_DNA"/>
</dbReference>
<evidence type="ECO:0000259" key="7">
    <source>
        <dbReference type="PROSITE" id="PS51671"/>
    </source>
</evidence>
<dbReference type="GO" id="GO:0004072">
    <property type="term" value="F:aspartate kinase activity"/>
    <property type="evidence" value="ECO:0007669"/>
    <property type="project" value="UniProtKB-EC"/>
</dbReference>
<dbReference type="GO" id="GO:0009067">
    <property type="term" value="P:aspartate family amino acid biosynthetic process"/>
    <property type="evidence" value="ECO:0007669"/>
    <property type="project" value="InterPro"/>
</dbReference>
<keyword evidence="5" id="KW-0521">NADP</keyword>
<sequence>MQPAAALSSPACDRRGLSDRALSVLSYPPKPSHNTNTPFPPPQPLGATSIMQHLSIISVVGHKMRNMVGTAAEIFSALASARVNIYLISQGASEINISFVVRQEEALRAMRVVHGTVLRVPGQGERESAFGKGPWLY</sequence>
<dbReference type="InterPro" id="IPR011147">
    <property type="entry name" value="Bifunc_Aspkin/hSer_DH"/>
</dbReference>
<keyword evidence="3" id="KW-0808">Transferase</keyword>
<protein>
    <recommendedName>
        <fullName evidence="1">aspartate kinase</fullName>
        <ecNumber evidence="1">2.7.2.4</ecNumber>
    </recommendedName>
</protein>
<dbReference type="GO" id="GO:0004412">
    <property type="term" value="F:homoserine dehydrogenase activity"/>
    <property type="evidence" value="ECO:0007669"/>
    <property type="project" value="InterPro"/>
</dbReference>
<evidence type="ECO:0000256" key="2">
    <source>
        <dbReference type="ARBA" id="ARBA00022741"/>
    </source>
</evidence>
<dbReference type="CDD" id="cd04892">
    <property type="entry name" value="ACT_AK-like_2"/>
    <property type="match status" value="1"/>
</dbReference>
<proteinExistence type="predicted"/>
<evidence type="ECO:0000256" key="4">
    <source>
        <dbReference type="ARBA" id="ARBA00022840"/>
    </source>
</evidence>
<evidence type="ECO:0000313" key="8">
    <source>
        <dbReference type="EMBL" id="KAF2250540.1"/>
    </source>
</evidence>
<dbReference type="RefSeq" id="XP_033685544.1">
    <property type="nucleotide sequence ID" value="XM_033826682.1"/>
</dbReference>
<dbReference type="Proteomes" id="UP000800094">
    <property type="component" value="Unassembled WGS sequence"/>
</dbReference>
<dbReference type="PANTHER" id="PTHR43070:SF3">
    <property type="entry name" value="HOMOSERINE DEHYDROGENASE"/>
    <property type="match status" value="1"/>
</dbReference>
<feature type="domain" description="ACT" evidence="7">
    <location>
        <begin position="59"/>
        <end position="125"/>
    </location>
</feature>
<evidence type="ECO:0000256" key="3">
    <source>
        <dbReference type="ARBA" id="ARBA00022777"/>
    </source>
</evidence>
<dbReference type="InterPro" id="IPR045865">
    <property type="entry name" value="ACT-like_dom_sf"/>
</dbReference>
<dbReference type="PANTHER" id="PTHR43070">
    <property type="match status" value="1"/>
</dbReference>
<evidence type="ECO:0000256" key="6">
    <source>
        <dbReference type="SAM" id="MobiDB-lite"/>
    </source>
</evidence>
<evidence type="ECO:0000256" key="1">
    <source>
        <dbReference type="ARBA" id="ARBA00013059"/>
    </source>
</evidence>
<keyword evidence="3" id="KW-0418">Kinase</keyword>
<dbReference type="PROSITE" id="PS51671">
    <property type="entry name" value="ACT"/>
    <property type="match status" value="1"/>
</dbReference>
<name>A0A6A6ILX8_9PLEO</name>
<dbReference type="InterPro" id="IPR054352">
    <property type="entry name" value="ACT_Aspartokinase"/>
</dbReference>
<feature type="region of interest" description="Disordered" evidence="6">
    <location>
        <begin position="26"/>
        <end position="45"/>
    </location>
</feature>
<dbReference type="InterPro" id="IPR002912">
    <property type="entry name" value="ACT_dom"/>
</dbReference>
<keyword evidence="2" id="KW-0547">Nucleotide-binding</keyword>
<organism evidence="8 9">
    <name type="scientific">Trematosphaeria pertusa</name>
    <dbReference type="NCBI Taxonomy" id="390896"/>
    <lineage>
        <taxon>Eukaryota</taxon>
        <taxon>Fungi</taxon>
        <taxon>Dikarya</taxon>
        <taxon>Ascomycota</taxon>
        <taxon>Pezizomycotina</taxon>
        <taxon>Dothideomycetes</taxon>
        <taxon>Pleosporomycetidae</taxon>
        <taxon>Pleosporales</taxon>
        <taxon>Massarineae</taxon>
        <taxon>Trematosphaeriaceae</taxon>
        <taxon>Trematosphaeria</taxon>
    </lineage>
</organism>
<keyword evidence="9" id="KW-1185">Reference proteome</keyword>
<reference evidence="8" key="1">
    <citation type="journal article" date="2020" name="Stud. Mycol.">
        <title>101 Dothideomycetes genomes: a test case for predicting lifestyles and emergence of pathogens.</title>
        <authorList>
            <person name="Haridas S."/>
            <person name="Albert R."/>
            <person name="Binder M."/>
            <person name="Bloem J."/>
            <person name="Labutti K."/>
            <person name="Salamov A."/>
            <person name="Andreopoulos B."/>
            <person name="Baker S."/>
            <person name="Barry K."/>
            <person name="Bills G."/>
            <person name="Bluhm B."/>
            <person name="Cannon C."/>
            <person name="Castanera R."/>
            <person name="Culley D."/>
            <person name="Daum C."/>
            <person name="Ezra D."/>
            <person name="Gonzalez J."/>
            <person name="Henrissat B."/>
            <person name="Kuo A."/>
            <person name="Liang C."/>
            <person name="Lipzen A."/>
            <person name="Lutzoni F."/>
            <person name="Magnuson J."/>
            <person name="Mondo S."/>
            <person name="Nolan M."/>
            <person name="Ohm R."/>
            <person name="Pangilinan J."/>
            <person name="Park H.-J."/>
            <person name="Ramirez L."/>
            <person name="Alfaro M."/>
            <person name="Sun H."/>
            <person name="Tritt A."/>
            <person name="Yoshinaga Y."/>
            <person name="Zwiers L.-H."/>
            <person name="Turgeon B."/>
            <person name="Goodwin S."/>
            <person name="Spatafora J."/>
            <person name="Crous P."/>
            <person name="Grigoriev I."/>
        </authorList>
    </citation>
    <scope>NUCLEOTIDE SEQUENCE</scope>
    <source>
        <strain evidence="8">CBS 122368</strain>
    </source>
</reference>
<dbReference type="GeneID" id="54580012"/>
<gene>
    <name evidence="8" type="ORF">BU26DRAFT_503205</name>
</gene>
<evidence type="ECO:0000256" key="5">
    <source>
        <dbReference type="ARBA" id="ARBA00022857"/>
    </source>
</evidence>
<dbReference type="SUPFAM" id="SSF55021">
    <property type="entry name" value="ACT-like"/>
    <property type="match status" value="1"/>
</dbReference>